<feature type="compositionally biased region" description="Low complexity" evidence="2">
    <location>
        <begin position="1"/>
        <end position="20"/>
    </location>
</feature>
<feature type="transmembrane region" description="Helical" evidence="3">
    <location>
        <begin position="106"/>
        <end position="123"/>
    </location>
</feature>
<dbReference type="AlphaFoldDB" id="A0AAW0AJD5"/>
<dbReference type="GO" id="GO:0022857">
    <property type="term" value="F:transmembrane transporter activity"/>
    <property type="evidence" value="ECO:0007669"/>
    <property type="project" value="InterPro"/>
</dbReference>
<proteinExistence type="predicted"/>
<comment type="subcellular location">
    <subcellularLocation>
        <location evidence="1">Membrane</location>
        <topology evidence="1">Multi-pass membrane protein</topology>
    </subcellularLocation>
</comment>
<feature type="transmembrane region" description="Helical" evidence="3">
    <location>
        <begin position="135"/>
        <end position="155"/>
    </location>
</feature>
<evidence type="ECO:0000313" key="5">
    <source>
        <dbReference type="EMBL" id="KAK7013282.1"/>
    </source>
</evidence>
<evidence type="ECO:0000313" key="6">
    <source>
        <dbReference type="Proteomes" id="UP001362999"/>
    </source>
</evidence>
<keyword evidence="3" id="KW-0812">Transmembrane</keyword>
<dbReference type="CDD" id="cd17324">
    <property type="entry name" value="MFS_NepI_like"/>
    <property type="match status" value="1"/>
</dbReference>
<keyword evidence="3" id="KW-0472">Membrane</keyword>
<dbReference type="InterPro" id="IPR036259">
    <property type="entry name" value="MFS_trans_sf"/>
</dbReference>
<evidence type="ECO:0000256" key="1">
    <source>
        <dbReference type="ARBA" id="ARBA00004141"/>
    </source>
</evidence>
<dbReference type="SUPFAM" id="SSF103473">
    <property type="entry name" value="MFS general substrate transporter"/>
    <property type="match status" value="1"/>
</dbReference>
<dbReference type="EMBL" id="JAWWNJ010000060">
    <property type="protein sequence ID" value="KAK7013282.1"/>
    <property type="molecule type" value="Genomic_DNA"/>
</dbReference>
<organism evidence="5 6">
    <name type="scientific">Favolaschia claudopus</name>
    <dbReference type="NCBI Taxonomy" id="2862362"/>
    <lineage>
        <taxon>Eukaryota</taxon>
        <taxon>Fungi</taxon>
        <taxon>Dikarya</taxon>
        <taxon>Basidiomycota</taxon>
        <taxon>Agaricomycotina</taxon>
        <taxon>Agaricomycetes</taxon>
        <taxon>Agaricomycetidae</taxon>
        <taxon>Agaricales</taxon>
        <taxon>Marasmiineae</taxon>
        <taxon>Mycenaceae</taxon>
        <taxon>Favolaschia</taxon>
    </lineage>
</organism>
<reference evidence="5 6" key="1">
    <citation type="journal article" date="2024" name="J Genomics">
        <title>Draft genome sequencing and assembly of Favolaschia claudopus CIRM-BRFM 2984 isolated from oak limbs.</title>
        <authorList>
            <person name="Navarro D."/>
            <person name="Drula E."/>
            <person name="Chaduli D."/>
            <person name="Cazenave R."/>
            <person name="Ahrendt S."/>
            <person name="Wang J."/>
            <person name="Lipzen A."/>
            <person name="Daum C."/>
            <person name="Barry K."/>
            <person name="Grigoriev I.V."/>
            <person name="Favel A."/>
            <person name="Rosso M.N."/>
            <person name="Martin F."/>
        </authorList>
    </citation>
    <scope>NUCLEOTIDE SEQUENCE [LARGE SCALE GENOMIC DNA]</scope>
    <source>
        <strain evidence="5 6">CIRM-BRFM 2984</strain>
    </source>
</reference>
<feature type="transmembrane region" description="Helical" evidence="3">
    <location>
        <begin position="400"/>
        <end position="422"/>
    </location>
</feature>
<comment type="caution">
    <text evidence="5">The sequence shown here is derived from an EMBL/GenBank/DDBJ whole genome shotgun (WGS) entry which is preliminary data.</text>
</comment>
<keyword evidence="3" id="KW-1133">Transmembrane helix</keyword>
<feature type="transmembrane region" description="Helical" evidence="3">
    <location>
        <begin position="359"/>
        <end position="379"/>
    </location>
</feature>
<gene>
    <name evidence="5" type="ORF">R3P38DRAFT_3007234</name>
</gene>
<dbReference type="InterPro" id="IPR011701">
    <property type="entry name" value="MFS"/>
</dbReference>
<protein>
    <submittedName>
        <fullName evidence="5">MFS superfamily</fullName>
    </submittedName>
</protein>
<evidence type="ECO:0000256" key="2">
    <source>
        <dbReference type="SAM" id="MobiDB-lite"/>
    </source>
</evidence>
<feature type="domain" description="Major facilitator superfamily (MFS) profile" evidence="4">
    <location>
        <begin position="62"/>
        <end position="456"/>
    </location>
</feature>
<feature type="transmembrane region" description="Helical" evidence="3">
    <location>
        <begin position="192"/>
        <end position="214"/>
    </location>
</feature>
<feature type="region of interest" description="Disordered" evidence="2">
    <location>
        <begin position="467"/>
        <end position="516"/>
    </location>
</feature>
<accession>A0AAW0AJD5</accession>
<dbReference type="PROSITE" id="PS50850">
    <property type="entry name" value="MFS"/>
    <property type="match status" value="1"/>
</dbReference>
<evidence type="ECO:0000256" key="3">
    <source>
        <dbReference type="SAM" id="Phobius"/>
    </source>
</evidence>
<dbReference type="PANTHER" id="PTHR42910">
    <property type="entry name" value="TRANSPORTER SCO4007-RELATED"/>
    <property type="match status" value="1"/>
</dbReference>
<feature type="transmembrane region" description="Helical" evidence="3">
    <location>
        <begin position="226"/>
        <end position="244"/>
    </location>
</feature>
<evidence type="ECO:0000259" key="4">
    <source>
        <dbReference type="PROSITE" id="PS50850"/>
    </source>
</evidence>
<dbReference type="Gene3D" id="1.20.1250.20">
    <property type="entry name" value="MFS general substrate transporter like domains"/>
    <property type="match status" value="1"/>
</dbReference>
<feature type="compositionally biased region" description="Basic and acidic residues" evidence="2">
    <location>
        <begin position="468"/>
        <end position="485"/>
    </location>
</feature>
<keyword evidence="6" id="KW-1185">Reference proteome</keyword>
<dbReference type="PANTHER" id="PTHR42910:SF1">
    <property type="entry name" value="MAJOR FACILITATOR SUPERFAMILY (MFS) PROFILE DOMAIN-CONTAINING PROTEIN"/>
    <property type="match status" value="1"/>
</dbReference>
<sequence length="516" mass="55181">MSTASSSASTPPSQSTRQQPGFDDADRNAPSQINHHECAAEFTRELIFVPVPRHLQYHRDKVFNFGWVLNISLGFASTVTVANLYYSQPLLINLAAAFDVSYSKVSQIPTLIQAGYATGVVLISPLGDLVRRRQLILLCLILSTALTVGLAVTSSFLAFEILSFLVGVTSIITSIMQPLAADFAPPSRRATAISTVISGLLLGVLLARVISGVLAQFSPAGWRAPYYFGIGVQVFALFLLYFILPDYPAKNANLTYWRILWTMAKFAVTEPGLIQPCLVNFAASAGFTSFWVTLTFLLGGPLYGYSTLDIGLFGLVGILGVLTGPLMGHFIDSLVPWYATLVAILALGVFNAIQTAAEGLDVGAVVVVAFGLNLFRQLLQSSLATSVLSISAEARGRMNAVNVLAVFLGQVMGTAVGSQIYLAHGWRACAAFSLALSGAQVIIQIVRGPHCQRKTWVGWKGGWRTRRGGGDLEEEKRSLEGDGNGREGGGGGVKNEKAAKEPQQTEQGLGIDHGVP</sequence>
<dbReference type="GO" id="GO:0016020">
    <property type="term" value="C:membrane"/>
    <property type="evidence" value="ECO:0007669"/>
    <property type="project" value="UniProtKB-SubCell"/>
</dbReference>
<feature type="transmembrane region" description="Helical" evidence="3">
    <location>
        <begin position="334"/>
        <end position="353"/>
    </location>
</feature>
<dbReference type="Pfam" id="PF07690">
    <property type="entry name" value="MFS_1"/>
    <property type="match status" value="1"/>
</dbReference>
<dbReference type="InterPro" id="IPR020846">
    <property type="entry name" value="MFS_dom"/>
</dbReference>
<feature type="transmembrane region" description="Helical" evidence="3">
    <location>
        <begin position="273"/>
        <end position="296"/>
    </location>
</feature>
<feature type="transmembrane region" description="Helical" evidence="3">
    <location>
        <begin position="302"/>
        <end position="322"/>
    </location>
</feature>
<feature type="transmembrane region" description="Helical" evidence="3">
    <location>
        <begin position="161"/>
        <end position="180"/>
    </location>
</feature>
<feature type="region of interest" description="Disordered" evidence="2">
    <location>
        <begin position="1"/>
        <end position="30"/>
    </location>
</feature>
<dbReference type="Proteomes" id="UP001362999">
    <property type="component" value="Unassembled WGS sequence"/>
</dbReference>
<feature type="transmembrane region" description="Helical" evidence="3">
    <location>
        <begin position="62"/>
        <end position="86"/>
    </location>
</feature>
<name>A0AAW0AJD5_9AGAR</name>